<dbReference type="GO" id="GO:0016810">
    <property type="term" value="F:hydrolase activity, acting on carbon-nitrogen (but not peptide) bonds"/>
    <property type="evidence" value="ECO:0007669"/>
    <property type="project" value="InterPro"/>
</dbReference>
<organism evidence="2 3">
    <name type="scientific">Salicibibacter cibi</name>
    <dbReference type="NCBI Taxonomy" id="2743001"/>
    <lineage>
        <taxon>Bacteria</taxon>
        <taxon>Bacillati</taxon>
        <taxon>Bacillota</taxon>
        <taxon>Bacilli</taxon>
        <taxon>Bacillales</taxon>
        <taxon>Bacillaceae</taxon>
        <taxon>Salicibibacter</taxon>
    </lineage>
</organism>
<dbReference type="AlphaFoldDB" id="A0A7T6ZCK8"/>
<evidence type="ECO:0000313" key="2">
    <source>
        <dbReference type="EMBL" id="QQK81038.1"/>
    </source>
</evidence>
<dbReference type="EMBL" id="CP054706">
    <property type="protein sequence ID" value="QQK81038.1"/>
    <property type="molecule type" value="Genomic_DNA"/>
</dbReference>
<feature type="domain" description="Amidohydrolase-related" evidence="1">
    <location>
        <begin position="63"/>
        <end position="416"/>
    </location>
</feature>
<dbReference type="InterPro" id="IPR050287">
    <property type="entry name" value="MTA/SAH_deaminase"/>
</dbReference>
<dbReference type="SUPFAM" id="SSF51338">
    <property type="entry name" value="Composite domain of metallo-dependent hydrolases"/>
    <property type="match status" value="1"/>
</dbReference>
<dbReference type="Pfam" id="PF01979">
    <property type="entry name" value="Amidohydro_1"/>
    <property type="match status" value="1"/>
</dbReference>
<keyword evidence="3" id="KW-1185">Reference proteome</keyword>
<evidence type="ECO:0000313" key="3">
    <source>
        <dbReference type="Proteomes" id="UP000595349"/>
    </source>
</evidence>
<dbReference type="CDD" id="cd01298">
    <property type="entry name" value="ATZ_TRZ_like"/>
    <property type="match status" value="1"/>
</dbReference>
<dbReference type="InterPro" id="IPR011059">
    <property type="entry name" value="Metal-dep_hydrolase_composite"/>
</dbReference>
<protein>
    <submittedName>
        <fullName evidence="2">Amidohydrolase</fullName>
    </submittedName>
</protein>
<gene>
    <name evidence="2" type="ORF">HUG20_14800</name>
</gene>
<reference evidence="2 3" key="1">
    <citation type="submission" date="2020-06" db="EMBL/GenBank/DDBJ databases">
        <title>Genomic analysis of Salicibibacter sp. NKC21-4.</title>
        <authorList>
            <person name="Oh Y.J."/>
        </authorList>
    </citation>
    <scope>NUCLEOTIDE SEQUENCE [LARGE SCALE GENOMIC DNA]</scope>
    <source>
        <strain evidence="2 3">NKC21-4</strain>
    </source>
</reference>
<name>A0A7T6ZCK8_9BACI</name>
<keyword evidence="2" id="KW-0378">Hydrolase</keyword>
<proteinExistence type="predicted"/>
<dbReference type="Gene3D" id="3.20.20.140">
    <property type="entry name" value="Metal-dependent hydrolases"/>
    <property type="match status" value="1"/>
</dbReference>
<dbReference type="Proteomes" id="UP000595349">
    <property type="component" value="Chromosome"/>
</dbReference>
<accession>A0A7T6ZCK8</accession>
<evidence type="ECO:0000259" key="1">
    <source>
        <dbReference type="Pfam" id="PF01979"/>
    </source>
</evidence>
<dbReference type="PANTHER" id="PTHR43794:SF5">
    <property type="entry name" value="CHLOROHYDROLASE FAMILY PROTEIN"/>
    <property type="match status" value="1"/>
</dbReference>
<sequence>MNNLHTSDMIIRNCSILTPEFRIKSDQSIVIKEKNILAINDTSIIDEQYTTSTTIKGKGKLFMPGLIDAHMHTCQQFLKGRIADEYPMIWTRIMVPFESNLTKEDVSISSQLSCLDMIKSGTTAFVDAGGSYMDKVAESVIDSGLRGSLSCSTMDSGSFIPENMKSTATEEISKNMSLYQDFNGLGEGRLNIWLSLRSLISCSPHLIVQVFEKAKELNTVVQTHMNEYTNEISFCLEKYKQRPFEFLESLGILDANFLSSHSILVSENEIDILKNYDIKIAHCPISNSGKGVTKTPNLLQKGLDIGLGTDGAAHGGLSIFDEIKTLKSMMRAYWGAPIFDPLIMPSKKLLELATLGGAKTIFQEQKLGTLEAGKKADMISINIDQPHIQPTHDMVNTLVESVNSSDVEDVIVDGKMIMKNREVMTLDEEKIMHESNLAMSNISYRAGI</sequence>
<dbReference type="InterPro" id="IPR006680">
    <property type="entry name" value="Amidohydro-rel"/>
</dbReference>
<dbReference type="PANTHER" id="PTHR43794">
    <property type="entry name" value="AMINOHYDROLASE SSNA-RELATED"/>
    <property type="match status" value="1"/>
</dbReference>
<dbReference type="Gene3D" id="2.30.40.10">
    <property type="entry name" value="Urease, subunit C, domain 1"/>
    <property type="match status" value="1"/>
</dbReference>
<dbReference type="SUPFAM" id="SSF51556">
    <property type="entry name" value="Metallo-dependent hydrolases"/>
    <property type="match status" value="1"/>
</dbReference>
<dbReference type="RefSeq" id="WP_200085471.1">
    <property type="nucleotide sequence ID" value="NZ_CP054706.1"/>
</dbReference>
<dbReference type="KEGG" id="scib:HUG20_14800"/>
<dbReference type="InterPro" id="IPR032466">
    <property type="entry name" value="Metal_Hydrolase"/>
</dbReference>